<dbReference type="OrthoDB" id="432685at2759"/>
<feature type="binding site" evidence="8">
    <location>
        <position position="152"/>
    </location>
    <ligand>
        <name>FAD</name>
        <dbReference type="ChEBI" id="CHEBI:57692"/>
    </ligand>
</feature>
<evidence type="ECO:0000256" key="3">
    <source>
        <dbReference type="ARBA" id="ARBA00006105"/>
    </source>
</evidence>
<evidence type="ECO:0000256" key="7">
    <source>
        <dbReference type="ARBA" id="ARBA00023136"/>
    </source>
</evidence>
<evidence type="ECO:0000256" key="5">
    <source>
        <dbReference type="ARBA" id="ARBA00022827"/>
    </source>
</evidence>
<dbReference type="STRING" id="1447883.A0A2B7XNM7"/>
<evidence type="ECO:0000256" key="2">
    <source>
        <dbReference type="ARBA" id="ARBA00004370"/>
    </source>
</evidence>
<name>A0A2B7XNM7_POLH7</name>
<proteinExistence type="inferred from homology"/>
<evidence type="ECO:0000256" key="6">
    <source>
        <dbReference type="ARBA" id="ARBA00023002"/>
    </source>
</evidence>
<dbReference type="PANTHER" id="PTHR19370">
    <property type="entry name" value="NADH-CYTOCHROME B5 REDUCTASE"/>
    <property type="match status" value="1"/>
</dbReference>
<dbReference type="GO" id="GO:0005739">
    <property type="term" value="C:mitochondrion"/>
    <property type="evidence" value="ECO:0007669"/>
    <property type="project" value="TreeGrafter"/>
</dbReference>
<dbReference type="InterPro" id="IPR017927">
    <property type="entry name" value="FAD-bd_FR_type"/>
</dbReference>
<dbReference type="CDD" id="cd06183">
    <property type="entry name" value="cyt_b5_reduct_like"/>
    <property type="match status" value="1"/>
</dbReference>
<gene>
    <name evidence="11" type="ORF">AJ80_07416</name>
</gene>
<feature type="domain" description="FAD-binding FR-type" evidence="10">
    <location>
        <begin position="91"/>
        <end position="214"/>
    </location>
</feature>
<dbReference type="InterPro" id="IPR001433">
    <property type="entry name" value="OxRdtase_FAD/NAD-bd"/>
</dbReference>
<comment type="caution">
    <text evidence="11">The sequence shown here is derived from an EMBL/GenBank/DDBJ whole genome shotgun (WGS) entry which is preliminary data.</text>
</comment>
<evidence type="ECO:0000259" key="10">
    <source>
        <dbReference type="PROSITE" id="PS51384"/>
    </source>
</evidence>
<dbReference type="InterPro" id="IPR039261">
    <property type="entry name" value="FNR_nucleotide-bd"/>
</dbReference>
<evidence type="ECO:0000313" key="12">
    <source>
        <dbReference type="Proteomes" id="UP000224634"/>
    </source>
</evidence>
<dbReference type="Gene3D" id="3.40.50.80">
    <property type="entry name" value="Nucleotide-binding domain of ferredoxin-NADP reductase (FNR) module"/>
    <property type="match status" value="1"/>
</dbReference>
<dbReference type="PRINTS" id="PR00406">
    <property type="entry name" value="CYTB5RDTASE"/>
</dbReference>
<keyword evidence="5 8" id="KW-0274">FAD</keyword>
<keyword evidence="6" id="KW-0560">Oxidoreductase</keyword>
<keyword evidence="4 8" id="KW-0285">Flavoprotein</keyword>
<dbReference type="SUPFAM" id="SSF52343">
    <property type="entry name" value="Ferredoxin reductase-like, C-terminal NADP-linked domain"/>
    <property type="match status" value="1"/>
</dbReference>
<protein>
    <recommendedName>
        <fullName evidence="10">FAD-binding FR-type domain-containing protein</fullName>
    </recommendedName>
</protein>
<dbReference type="InterPro" id="IPR017938">
    <property type="entry name" value="Riboflavin_synthase-like_b-brl"/>
</dbReference>
<dbReference type="Pfam" id="PF00175">
    <property type="entry name" value="NAD_binding_1"/>
    <property type="match status" value="1"/>
</dbReference>
<feature type="binding site" evidence="8">
    <location>
        <position position="150"/>
    </location>
    <ligand>
        <name>FAD</name>
        <dbReference type="ChEBI" id="CHEBI:57692"/>
    </ligand>
</feature>
<dbReference type="GO" id="GO:0016491">
    <property type="term" value="F:oxidoreductase activity"/>
    <property type="evidence" value="ECO:0007669"/>
    <property type="project" value="UniProtKB-KW"/>
</dbReference>
<dbReference type="SUPFAM" id="SSF63380">
    <property type="entry name" value="Riboflavin synthase domain-like"/>
    <property type="match status" value="1"/>
</dbReference>
<dbReference type="InterPro" id="IPR001834">
    <property type="entry name" value="CBR-like"/>
</dbReference>
<comment type="subcellular location">
    <subcellularLocation>
        <location evidence="2">Membrane</location>
    </subcellularLocation>
</comment>
<dbReference type="AlphaFoldDB" id="A0A2B7XNM7"/>
<dbReference type="Pfam" id="PF00970">
    <property type="entry name" value="FAD_binding_6"/>
    <property type="match status" value="1"/>
</dbReference>
<dbReference type="PROSITE" id="PS51384">
    <property type="entry name" value="FAD_FR"/>
    <property type="match status" value="1"/>
</dbReference>
<keyword evidence="12" id="KW-1185">Reference proteome</keyword>
<feature type="binding site" evidence="8">
    <location>
        <position position="189"/>
    </location>
    <ligand>
        <name>FAD</name>
        <dbReference type="ChEBI" id="CHEBI:57692"/>
    </ligand>
</feature>
<evidence type="ECO:0000256" key="8">
    <source>
        <dbReference type="PIRSR" id="PIRSR601834-1"/>
    </source>
</evidence>
<evidence type="ECO:0000256" key="9">
    <source>
        <dbReference type="SAM" id="MobiDB-lite"/>
    </source>
</evidence>
<organism evidence="11 12">
    <name type="scientific">Polytolypa hystricis (strain UAMH7299)</name>
    <dbReference type="NCBI Taxonomy" id="1447883"/>
    <lineage>
        <taxon>Eukaryota</taxon>
        <taxon>Fungi</taxon>
        <taxon>Dikarya</taxon>
        <taxon>Ascomycota</taxon>
        <taxon>Pezizomycotina</taxon>
        <taxon>Eurotiomycetes</taxon>
        <taxon>Eurotiomycetidae</taxon>
        <taxon>Onygenales</taxon>
        <taxon>Onygenales incertae sedis</taxon>
        <taxon>Polytolypa</taxon>
    </lineage>
</organism>
<comment type="cofactor">
    <cofactor evidence="1 8">
        <name>FAD</name>
        <dbReference type="ChEBI" id="CHEBI:57692"/>
    </cofactor>
</comment>
<feature type="region of interest" description="Disordered" evidence="9">
    <location>
        <begin position="36"/>
        <end position="58"/>
    </location>
</feature>
<reference evidence="11 12" key="1">
    <citation type="submission" date="2017-10" db="EMBL/GenBank/DDBJ databases">
        <title>Comparative genomics in systemic dimorphic fungi from Ajellomycetaceae.</title>
        <authorList>
            <person name="Munoz J.F."/>
            <person name="Mcewen J.G."/>
            <person name="Clay O.K."/>
            <person name="Cuomo C.A."/>
        </authorList>
    </citation>
    <scope>NUCLEOTIDE SEQUENCE [LARGE SCALE GENOMIC DNA]</scope>
    <source>
        <strain evidence="11 12">UAMH7299</strain>
    </source>
</reference>
<evidence type="ECO:0000256" key="4">
    <source>
        <dbReference type="ARBA" id="ARBA00022630"/>
    </source>
</evidence>
<dbReference type="InterPro" id="IPR008333">
    <property type="entry name" value="Cbr1-like_FAD-bd_dom"/>
</dbReference>
<dbReference type="GO" id="GO:0016020">
    <property type="term" value="C:membrane"/>
    <property type="evidence" value="ECO:0007669"/>
    <property type="project" value="UniProtKB-SubCell"/>
</dbReference>
<keyword evidence="7" id="KW-0472">Membrane</keyword>
<feature type="binding site" evidence="8">
    <location>
        <position position="180"/>
    </location>
    <ligand>
        <name>FAD</name>
        <dbReference type="ChEBI" id="CHEBI:57692"/>
    </ligand>
</feature>
<sequence>MTFTKPLPRLVIIQPFSSIPKRARVPDAPVIRHIYSRRNASSTSTTTSTPPSPPPKRRPWLRIAIVTVFAAGIGAYTRSNQDALDTILNPDTFTRYELVSKTPVSSTCSIFTMRPLHPTPESLNEEVYYDAWQRGVWSVQFKQPQLQIGRDYTPLPPTANSTSTTYLSTDPEEREALRFLIRKETGGEVSGYLHSLEPGSTIDMRGPHMGFEFPSDVQDVLFIAGGTGIAPALQAAHTLFQNSRSSRMHILWANRRREDCIGGVNDISSLRAIDSRSRKPWWRRIFSAAAGAPVDEPPTIDDPLSEPSLTVKYLDDIKAHYPRLTVDYFVDEEGSLITPQSILGFTKTTNTQQPPPKGNARVASKASKKLILISGPDGFISFLAGPKTWQNGNEVQGPLRGLLSQLDLKDWTVWKL</sequence>
<feature type="binding site" evidence="8">
    <location>
        <position position="190"/>
    </location>
    <ligand>
        <name>FAD</name>
        <dbReference type="ChEBI" id="CHEBI:57692"/>
    </ligand>
</feature>
<evidence type="ECO:0000256" key="1">
    <source>
        <dbReference type="ARBA" id="ARBA00001974"/>
    </source>
</evidence>
<dbReference type="Gene3D" id="2.40.30.10">
    <property type="entry name" value="Translation factors"/>
    <property type="match status" value="1"/>
</dbReference>
<dbReference type="EMBL" id="PDNA01000142">
    <property type="protein sequence ID" value="PGH10766.1"/>
    <property type="molecule type" value="Genomic_DNA"/>
</dbReference>
<evidence type="ECO:0000313" key="11">
    <source>
        <dbReference type="EMBL" id="PGH10766.1"/>
    </source>
</evidence>
<comment type="similarity">
    <text evidence="3">Belongs to the flavoprotein pyridine nucleotide cytochrome reductase family.</text>
</comment>
<dbReference type="PANTHER" id="PTHR19370:SF189">
    <property type="entry name" value="CYTOCHROME C MITOCHONDRIAL IMPORT FACTOR CYC2"/>
    <property type="match status" value="1"/>
</dbReference>
<dbReference type="Proteomes" id="UP000224634">
    <property type="component" value="Unassembled WGS sequence"/>
</dbReference>
<accession>A0A2B7XNM7</accession>